<evidence type="ECO:0008006" key="4">
    <source>
        <dbReference type="Google" id="ProtNLM"/>
    </source>
</evidence>
<evidence type="ECO:0000256" key="1">
    <source>
        <dbReference type="SAM" id="Phobius"/>
    </source>
</evidence>
<keyword evidence="3" id="KW-1185">Reference proteome</keyword>
<proteinExistence type="predicted"/>
<feature type="transmembrane region" description="Helical" evidence="1">
    <location>
        <begin position="222"/>
        <end position="251"/>
    </location>
</feature>
<keyword evidence="1" id="KW-0472">Membrane</keyword>
<dbReference type="EMBL" id="CP104013">
    <property type="protein sequence ID" value="UYP47911.1"/>
    <property type="molecule type" value="Genomic_DNA"/>
</dbReference>
<sequence length="588" mass="69140">MKKISSILQDIKKSTLFDVNHDAKEYYNEFDLRIPVKTHWMKKLFPDRMLWLFTLAIVIKVGFFFYGMFFYEEGLNRTITSIFAKWGDFWWTTEGLCDFNGDYIMFRKNWLNGEALYTDAFNGRYLYPPLFYYIIHIFARWTIYSAPIVMLICNITTGFLIFHLAKSFGATGKAAKVMMGLTLLSPINLFYSDFIWQNTGVYTTFLVLSMLMISKEKYKWGMFWLGIAISIKHVAAFYMPIFLFGIIYKLYFKPKEKWMHKWTIVQYIKSIPWSELLYYAAIPCLVFIICSSPYIFTVPDKFFGALLGSYSTPNAEWLSLIFSHIEPVYNGDILVGYFPDLTLGEGNDPYQVNFRAVLDVAFAWIGNRLGIPTAFTSLFAILFHFQFFLMISIAIIFLLYWRLIKNQRYQTDQEFYWMMWYVGSLCGFAAIMFVKIGIYKYYFVSLTPTWAIFGGFSGFNHQKWKRSTKYSIKELIRDPRKLRFQVFGGGSIFHIIETISMQLFLIYFNKWLAPAILYLPIFLIACFNFYLKTRSSLSEKTIHSVEQILSLNKKEAQITQSILEKKIISMEDQRVKNSINQIALSLKK</sequence>
<organism evidence="2 3">
    <name type="scientific">Candidatus Lokiarchaeum ossiferum</name>
    <dbReference type="NCBI Taxonomy" id="2951803"/>
    <lineage>
        <taxon>Archaea</taxon>
        <taxon>Promethearchaeati</taxon>
        <taxon>Promethearchaeota</taxon>
        <taxon>Promethearchaeia</taxon>
        <taxon>Promethearchaeales</taxon>
        <taxon>Promethearchaeaceae</taxon>
        <taxon>Candidatus Lokiarchaeum</taxon>
    </lineage>
</organism>
<feature type="transmembrane region" description="Helical" evidence="1">
    <location>
        <begin position="50"/>
        <end position="71"/>
    </location>
</feature>
<evidence type="ECO:0000313" key="3">
    <source>
        <dbReference type="Proteomes" id="UP001208689"/>
    </source>
</evidence>
<keyword evidence="1" id="KW-1133">Transmembrane helix</keyword>
<evidence type="ECO:0000313" key="2">
    <source>
        <dbReference type="EMBL" id="UYP47911.1"/>
    </source>
</evidence>
<feature type="transmembrane region" description="Helical" evidence="1">
    <location>
        <begin position="442"/>
        <end position="461"/>
    </location>
</feature>
<accession>A0ABY6HZ98</accession>
<feature type="transmembrane region" description="Helical" evidence="1">
    <location>
        <begin position="415"/>
        <end position="436"/>
    </location>
</feature>
<feature type="transmembrane region" description="Helical" evidence="1">
    <location>
        <begin position="378"/>
        <end position="403"/>
    </location>
</feature>
<feature type="transmembrane region" description="Helical" evidence="1">
    <location>
        <begin position="482"/>
        <end position="505"/>
    </location>
</feature>
<keyword evidence="1" id="KW-0812">Transmembrane</keyword>
<dbReference type="Proteomes" id="UP001208689">
    <property type="component" value="Chromosome"/>
</dbReference>
<name>A0ABY6HZ98_9ARCH</name>
<reference evidence="2" key="1">
    <citation type="submission" date="2022-09" db="EMBL/GenBank/DDBJ databases">
        <title>Actin cytoskeleton and complex cell architecture in an #Asgard archaeon.</title>
        <authorList>
            <person name="Ponce Toledo R.I."/>
            <person name="Schleper C."/>
            <person name="Rodrigues Oliveira T."/>
            <person name="Wollweber F."/>
            <person name="Xu J."/>
            <person name="Rittmann S."/>
            <person name="Klingl A."/>
            <person name="Pilhofer M."/>
        </authorList>
    </citation>
    <scope>NUCLEOTIDE SEQUENCE</scope>
    <source>
        <strain evidence="2">B-35</strain>
    </source>
</reference>
<feature type="transmembrane region" description="Helical" evidence="1">
    <location>
        <begin position="276"/>
        <end position="296"/>
    </location>
</feature>
<feature type="transmembrane region" description="Helical" evidence="1">
    <location>
        <begin position="511"/>
        <end position="531"/>
    </location>
</feature>
<feature type="transmembrane region" description="Helical" evidence="1">
    <location>
        <begin position="141"/>
        <end position="165"/>
    </location>
</feature>
<protein>
    <recommendedName>
        <fullName evidence="4">Glycosyltransferase RgtA/B/C/D-like domain-containing protein</fullName>
    </recommendedName>
</protein>
<gene>
    <name evidence="2" type="ORF">NEF87_004196</name>
</gene>